<organism evidence="1 2">
    <name type="scientific">Trifolium subterraneum</name>
    <name type="common">Subterranean clover</name>
    <dbReference type="NCBI Taxonomy" id="3900"/>
    <lineage>
        <taxon>Eukaryota</taxon>
        <taxon>Viridiplantae</taxon>
        <taxon>Streptophyta</taxon>
        <taxon>Embryophyta</taxon>
        <taxon>Tracheophyta</taxon>
        <taxon>Spermatophyta</taxon>
        <taxon>Magnoliopsida</taxon>
        <taxon>eudicotyledons</taxon>
        <taxon>Gunneridae</taxon>
        <taxon>Pentapetalae</taxon>
        <taxon>rosids</taxon>
        <taxon>fabids</taxon>
        <taxon>Fabales</taxon>
        <taxon>Fabaceae</taxon>
        <taxon>Papilionoideae</taxon>
        <taxon>50 kb inversion clade</taxon>
        <taxon>NPAAA clade</taxon>
        <taxon>Hologalegina</taxon>
        <taxon>IRL clade</taxon>
        <taxon>Trifolieae</taxon>
        <taxon>Trifolium</taxon>
    </lineage>
</organism>
<protein>
    <submittedName>
        <fullName evidence="1">Uncharacterized protein</fullName>
    </submittedName>
</protein>
<accession>A0A2Z6NCZ0</accession>
<dbReference type="AlphaFoldDB" id="A0A2Z6NCZ0"/>
<gene>
    <name evidence="1" type="ORF">TSUD_240340</name>
</gene>
<name>A0A2Z6NCZ0_TRISU</name>
<reference evidence="2" key="1">
    <citation type="journal article" date="2017" name="Front. Plant Sci.">
        <title>Climate Clever Clovers: New Paradigm to Reduce the Environmental Footprint of Ruminants by Breeding Low Methanogenic Forages Utilizing Haplotype Variation.</title>
        <authorList>
            <person name="Kaur P."/>
            <person name="Appels R."/>
            <person name="Bayer P.E."/>
            <person name="Keeble-Gagnere G."/>
            <person name="Wang J."/>
            <person name="Hirakawa H."/>
            <person name="Shirasawa K."/>
            <person name="Vercoe P."/>
            <person name="Stefanova K."/>
            <person name="Durmic Z."/>
            <person name="Nichols P."/>
            <person name="Revell C."/>
            <person name="Isobe S.N."/>
            <person name="Edwards D."/>
            <person name="Erskine W."/>
        </authorList>
    </citation>
    <scope>NUCLEOTIDE SEQUENCE [LARGE SCALE GENOMIC DNA]</scope>
    <source>
        <strain evidence="2">cv. Daliak</strain>
    </source>
</reference>
<dbReference type="Proteomes" id="UP000242715">
    <property type="component" value="Unassembled WGS sequence"/>
</dbReference>
<keyword evidence="2" id="KW-1185">Reference proteome</keyword>
<sequence>MGGRRRITYFTHVLSRFRKQGLRMIWQATCWTLWLSRNVMVFEQKASLVSEIVDAIKRTALNWFLAKKSRAVCMEYEWQNFPLEVLLR</sequence>
<dbReference type="OrthoDB" id="1743609at2759"/>
<dbReference type="EMBL" id="DF973924">
    <property type="protein sequence ID" value="GAU42558.1"/>
    <property type="molecule type" value="Genomic_DNA"/>
</dbReference>
<evidence type="ECO:0000313" key="1">
    <source>
        <dbReference type="EMBL" id="GAU42558.1"/>
    </source>
</evidence>
<proteinExistence type="predicted"/>
<evidence type="ECO:0000313" key="2">
    <source>
        <dbReference type="Proteomes" id="UP000242715"/>
    </source>
</evidence>